<reference evidence="2 4" key="1">
    <citation type="submission" date="2014-08" db="EMBL/GenBank/DDBJ databases">
        <authorList>
            <person name="Sisinthy S."/>
        </authorList>
    </citation>
    <scope>NUCLEOTIDE SEQUENCE [LARGE SCALE GENOMIC DNA]</scope>
    <source>
        <strain evidence="2 4">RuG17</strain>
    </source>
</reference>
<evidence type="ECO:0000313" key="2">
    <source>
        <dbReference type="EMBL" id="KGJ73386.1"/>
    </source>
</evidence>
<dbReference type="RefSeq" id="WP_035836884.1">
    <property type="nucleotide sequence ID" value="NZ_JACHBQ010000001.1"/>
</dbReference>
<feature type="transmembrane region" description="Helical" evidence="1">
    <location>
        <begin position="80"/>
        <end position="101"/>
    </location>
</feature>
<dbReference type="Proteomes" id="UP000029864">
    <property type="component" value="Unassembled WGS sequence"/>
</dbReference>
<keyword evidence="1" id="KW-0472">Membrane</keyword>
<evidence type="ECO:0000313" key="5">
    <source>
        <dbReference type="Proteomes" id="UP000561726"/>
    </source>
</evidence>
<proteinExistence type="predicted"/>
<accession>A0A099J4X3</accession>
<dbReference type="Proteomes" id="UP000561726">
    <property type="component" value="Unassembled WGS sequence"/>
</dbReference>
<feature type="transmembrane region" description="Helical" evidence="1">
    <location>
        <begin position="113"/>
        <end position="138"/>
    </location>
</feature>
<name>A0A099J4X3_9MICO</name>
<keyword evidence="1" id="KW-1133">Transmembrane helix</keyword>
<comment type="caution">
    <text evidence="2">The sequence shown here is derived from an EMBL/GenBank/DDBJ whole genome shotgun (WGS) entry which is preliminary data.</text>
</comment>
<evidence type="ECO:0000313" key="4">
    <source>
        <dbReference type="Proteomes" id="UP000029864"/>
    </source>
</evidence>
<organism evidence="2 4">
    <name type="scientific">Cryobacterium roopkundense</name>
    <dbReference type="NCBI Taxonomy" id="1001240"/>
    <lineage>
        <taxon>Bacteria</taxon>
        <taxon>Bacillati</taxon>
        <taxon>Actinomycetota</taxon>
        <taxon>Actinomycetes</taxon>
        <taxon>Micrococcales</taxon>
        <taxon>Microbacteriaceae</taxon>
        <taxon>Cryobacterium</taxon>
    </lineage>
</organism>
<protein>
    <submittedName>
        <fullName evidence="2">Uncharacterized protein</fullName>
    </submittedName>
</protein>
<dbReference type="AlphaFoldDB" id="A0A099J4X3"/>
<reference evidence="3 5" key="2">
    <citation type="submission" date="2020-08" db="EMBL/GenBank/DDBJ databases">
        <title>Sequencing the genomes of 1000 actinobacteria strains.</title>
        <authorList>
            <person name="Klenk H.-P."/>
        </authorList>
    </citation>
    <scope>NUCLEOTIDE SEQUENCE [LARGE SCALE GENOMIC DNA]</scope>
    <source>
        <strain evidence="3 5">DSM 21065</strain>
    </source>
</reference>
<evidence type="ECO:0000313" key="3">
    <source>
        <dbReference type="EMBL" id="MBB5640120.1"/>
    </source>
</evidence>
<feature type="transmembrane region" description="Helical" evidence="1">
    <location>
        <begin position="51"/>
        <end position="73"/>
    </location>
</feature>
<keyword evidence="1" id="KW-0812">Transmembrane</keyword>
<dbReference type="OrthoDB" id="3789019at2"/>
<gene>
    <name evidence="3" type="ORF">BJ997_000668</name>
    <name evidence="2" type="ORF">GY21_11560</name>
</gene>
<feature type="transmembrane region" description="Helical" evidence="1">
    <location>
        <begin position="20"/>
        <end position="39"/>
    </location>
</feature>
<dbReference type="eggNOG" id="ENOG5033677">
    <property type="taxonomic scope" value="Bacteria"/>
</dbReference>
<dbReference type="EMBL" id="JPXF01000045">
    <property type="protein sequence ID" value="KGJ73386.1"/>
    <property type="molecule type" value="Genomic_DNA"/>
</dbReference>
<evidence type="ECO:0000256" key="1">
    <source>
        <dbReference type="SAM" id="Phobius"/>
    </source>
</evidence>
<sequence length="146" mass="15819">MTDATEKRRQRAGARRTGYALGLLINGAVLYAVNVWPGWQAVPYLTDEAGQLLGLVNLSLIAGMFTNAIYLIVDYPRLKALGDLVTLGIGIAVLVSVWQVFPFAFPIGFDWNLIARIVLVLSLIGSVIGILVQLVILITGRPGSQR</sequence>
<dbReference type="EMBL" id="JACHBQ010000001">
    <property type="protein sequence ID" value="MBB5640120.1"/>
    <property type="molecule type" value="Genomic_DNA"/>
</dbReference>
<keyword evidence="4" id="KW-1185">Reference proteome</keyword>